<evidence type="ECO:0000256" key="1">
    <source>
        <dbReference type="ARBA" id="ARBA00004196"/>
    </source>
</evidence>
<keyword evidence="3" id="KW-0813">Transport</keyword>
<evidence type="ECO:0000256" key="6">
    <source>
        <dbReference type="SAM" id="SignalP"/>
    </source>
</evidence>
<dbReference type="InterPro" id="IPR050490">
    <property type="entry name" value="Bact_solute-bd_prot1"/>
</dbReference>
<name>A0ABQ6HYL5_9MICO</name>
<evidence type="ECO:0000313" key="8">
    <source>
        <dbReference type="Proteomes" id="UP001157091"/>
    </source>
</evidence>
<dbReference type="PANTHER" id="PTHR43649:SF31">
    <property type="entry name" value="SN-GLYCEROL-3-PHOSPHATE-BINDING PERIPLASMIC PROTEIN UGPB"/>
    <property type="match status" value="1"/>
</dbReference>
<protein>
    <recommendedName>
        <fullName evidence="9">Extracellular solute-binding protein</fullName>
    </recommendedName>
</protein>
<gene>
    <name evidence="7" type="ORF">GCM10025864_13480</name>
</gene>
<feature type="compositionally biased region" description="Low complexity" evidence="5">
    <location>
        <begin position="163"/>
        <end position="176"/>
    </location>
</feature>
<dbReference type="SUPFAM" id="SSF53850">
    <property type="entry name" value="Periplasmic binding protein-like II"/>
    <property type="match status" value="1"/>
</dbReference>
<reference evidence="8" key="1">
    <citation type="journal article" date="2019" name="Int. J. Syst. Evol. Microbiol.">
        <title>The Global Catalogue of Microorganisms (GCM) 10K type strain sequencing project: providing services to taxonomists for standard genome sequencing and annotation.</title>
        <authorList>
            <consortium name="The Broad Institute Genomics Platform"/>
            <consortium name="The Broad Institute Genome Sequencing Center for Infectious Disease"/>
            <person name="Wu L."/>
            <person name="Ma J."/>
        </authorList>
    </citation>
    <scope>NUCLEOTIDE SEQUENCE [LARGE SCALE GENOMIC DNA]</scope>
    <source>
        <strain evidence="8">NBRC 106348</strain>
    </source>
</reference>
<sequence length="176" mass="18936">MRTPASRPRPIRRTALVALPLSAALALTACSGGSSSGSLESPDKPKEPVSLRMTVWTADETQLKQFQEIADAYVADHPDLVKSVKFDPIPFDDYTPTLTTQLAGGNAPDLAWILESYAPQFVESGALADIKPVLSKDADYKFDDIVPSALKLWEKGTGSTPIRSRTARSGSSSTRT</sequence>
<feature type="signal peptide" evidence="6">
    <location>
        <begin position="1"/>
        <end position="29"/>
    </location>
</feature>
<comment type="caution">
    <text evidence="7">The sequence shown here is derived from an EMBL/GenBank/DDBJ whole genome shotgun (WGS) entry which is preliminary data.</text>
</comment>
<comment type="similarity">
    <text evidence="2">Belongs to the bacterial solute-binding protein 1 family.</text>
</comment>
<evidence type="ECO:0000256" key="5">
    <source>
        <dbReference type="SAM" id="MobiDB-lite"/>
    </source>
</evidence>
<evidence type="ECO:0008006" key="9">
    <source>
        <dbReference type="Google" id="ProtNLM"/>
    </source>
</evidence>
<keyword evidence="8" id="KW-1185">Reference proteome</keyword>
<dbReference type="Pfam" id="PF01547">
    <property type="entry name" value="SBP_bac_1"/>
    <property type="match status" value="1"/>
</dbReference>
<dbReference type="EMBL" id="BSUK01000001">
    <property type="protein sequence ID" value="GMA23589.1"/>
    <property type="molecule type" value="Genomic_DNA"/>
</dbReference>
<accession>A0ABQ6HYL5</accession>
<feature type="region of interest" description="Disordered" evidence="5">
    <location>
        <begin position="156"/>
        <end position="176"/>
    </location>
</feature>
<dbReference type="RefSeq" id="WP_284292568.1">
    <property type="nucleotide sequence ID" value="NZ_BSUK01000001.1"/>
</dbReference>
<evidence type="ECO:0000256" key="2">
    <source>
        <dbReference type="ARBA" id="ARBA00008520"/>
    </source>
</evidence>
<keyword evidence="4 6" id="KW-0732">Signal</keyword>
<dbReference type="InterPro" id="IPR006059">
    <property type="entry name" value="SBP"/>
</dbReference>
<dbReference type="Gene3D" id="3.40.190.10">
    <property type="entry name" value="Periplasmic binding protein-like II"/>
    <property type="match status" value="1"/>
</dbReference>
<organism evidence="7 8">
    <name type="scientific">Luteimicrobium album</name>
    <dbReference type="NCBI Taxonomy" id="1054550"/>
    <lineage>
        <taxon>Bacteria</taxon>
        <taxon>Bacillati</taxon>
        <taxon>Actinomycetota</taxon>
        <taxon>Actinomycetes</taxon>
        <taxon>Micrococcales</taxon>
        <taxon>Luteimicrobium</taxon>
    </lineage>
</organism>
<dbReference type="PROSITE" id="PS51257">
    <property type="entry name" value="PROKAR_LIPOPROTEIN"/>
    <property type="match status" value="1"/>
</dbReference>
<evidence type="ECO:0000256" key="3">
    <source>
        <dbReference type="ARBA" id="ARBA00022448"/>
    </source>
</evidence>
<comment type="subcellular location">
    <subcellularLocation>
        <location evidence="1">Cell envelope</location>
    </subcellularLocation>
</comment>
<evidence type="ECO:0000313" key="7">
    <source>
        <dbReference type="EMBL" id="GMA23589.1"/>
    </source>
</evidence>
<proteinExistence type="inferred from homology"/>
<dbReference type="PANTHER" id="PTHR43649">
    <property type="entry name" value="ARABINOSE-BINDING PROTEIN-RELATED"/>
    <property type="match status" value="1"/>
</dbReference>
<feature type="chain" id="PRO_5046459042" description="Extracellular solute-binding protein" evidence="6">
    <location>
        <begin position="30"/>
        <end position="176"/>
    </location>
</feature>
<evidence type="ECO:0000256" key="4">
    <source>
        <dbReference type="ARBA" id="ARBA00022729"/>
    </source>
</evidence>
<dbReference type="Proteomes" id="UP001157091">
    <property type="component" value="Unassembled WGS sequence"/>
</dbReference>